<feature type="domain" description="HTH lacI-type" evidence="4">
    <location>
        <begin position="6"/>
        <end position="83"/>
    </location>
</feature>
<keyword evidence="6" id="KW-1185">Reference proteome</keyword>
<dbReference type="SUPFAM" id="SSF47413">
    <property type="entry name" value="lambda repressor-like DNA-binding domains"/>
    <property type="match status" value="1"/>
</dbReference>
<dbReference type="RefSeq" id="WP_113035643.1">
    <property type="nucleotide sequence ID" value="NZ_QMFB01000033.1"/>
</dbReference>
<dbReference type="SMART" id="SM00354">
    <property type="entry name" value="HTH_LACI"/>
    <property type="match status" value="1"/>
</dbReference>
<sequence length="352" mass="39600">MPRKKSIKLDDLAEELGLTAHTVSKALRGLPGMSEETRRAVREHAAKRGYFTKEQKQAASLEGVPLYAGKPYRFLFVVPTEQLKQSYIHHLLLQGLQERLAEIGHTATMLFMPDNVQTDQQFAAWMEQHEVSYADGIFMTPNTPLFAEQKLLELPMPRILLNFPPPGAPIDSIVWDVYDTTVLAVNHLLANGHKRIMYIGNIKQTRGYKLRWQAFVDAMDQAGLAVSPDDHLLFGTVRAEELTAMFLDKRKRMLPTALICASDLDLSWLYYAYGTLQQHIPTDCSLISLAASPLPSDVTRPAFLIKECGHRAADRMLWRIANPHAPYEQVRLISRLLEGSTVASIKPAGEAR</sequence>
<dbReference type="AlphaFoldDB" id="A0A329LYW0"/>
<dbReference type="GO" id="GO:0000976">
    <property type="term" value="F:transcription cis-regulatory region binding"/>
    <property type="evidence" value="ECO:0007669"/>
    <property type="project" value="TreeGrafter"/>
</dbReference>
<dbReference type="InterPro" id="IPR046335">
    <property type="entry name" value="LacI/GalR-like_sensor"/>
</dbReference>
<dbReference type="PANTHER" id="PTHR30146">
    <property type="entry name" value="LACI-RELATED TRANSCRIPTIONAL REPRESSOR"/>
    <property type="match status" value="1"/>
</dbReference>
<dbReference type="Gene3D" id="1.10.260.40">
    <property type="entry name" value="lambda repressor-like DNA-binding domains"/>
    <property type="match status" value="1"/>
</dbReference>
<evidence type="ECO:0000256" key="1">
    <source>
        <dbReference type="ARBA" id="ARBA00023015"/>
    </source>
</evidence>
<dbReference type="InterPro" id="IPR028082">
    <property type="entry name" value="Peripla_BP_I"/>
</dbReference>
<evidence type="ECO:0000256" key="3">
    <source>
        <dbReference type="ARBA" id="ARBA00023163"/>
    </source>
</evidence>
<comment type="caution">
    <text evidence="5">The sequence shown here is derived from an EMBL/GenBank/DDBJ whole genome shotgun (WGS) entry which is preliminary data.</text>
</comment>
<dbReference type="EMBL" id="QMFB01000033">
    <property type="protein sequence ID" value="RAV12500.1"/>
    <property type="molecule type" value="Genomic_DNA"/>
</dbReference>
<keyword evidence="2" id="KW-0238">DNA-binding</keyword>
<dbReference type="PANTHER" id="PTHR30146:SF109">
    <property type="entry name" value="HTH-TYPE TRANSCRIPTIONAL REGULATOR GALS"/>
    <property type="match status" value="1"/>
</dbReference>
<evidence type="ECO:0000313" key="6">
    <source>
        <dbReference type="Proteomes" id="UP000250369"/>
    </source>
</evidence>
<name>A0A329LYW0_9BACL</name>
<accession>A0A329LYW0</accession>
<protein>
    <recommendedName>
        <fullName evidence="4">HTH lacI-type domain-containing protein</fullName>
    </recommendedName>
</protein>
<dbReference type="Gene3D" id="3.40.50.2300">
    <property type="match status" value="2"/>
</dbReference>
<evidence type="ECO:0000259" key="4">
    <source>
        <dbReference type="SMART" id="SM00354"/>
    </source>
</evidence>
<dbReference type="SUPFAM" id="SSF53822">
    <property type="entry name" value="Periplasmic binding protein-like I"/>
    <property type="match status" value="1"/>
</dbReference>
<organism evidence="5 6">
    <name type="scientific">Paenibacillus contaminans</name>
    <dbReference type="NCBI Taxonomy" id="450362"/>
    <lineage>
        <taxon>Bacteria</taxon>
        <taxon>Bacillati</taxon>
        <taxon>Bacillota</taxon>
        <taxon>Bacilli</taxon>
        <taxon>Bacillales</taxon>
        <taxon>Paenibacillaceae</taxon>
        <taxon>Paenibacillus</taxon>
    </lineage>
</organism>
<dbReference type="OrthoDB" id="2026446at2"/>
<dbReference type="CDD" id="cd01392">
    <property type="entry name" value="HTH_LacI"/>
    <property type="match status" value="1"/>
</dbReference>
<dbReference type="Proteomes" id="UP000250369">
    <property type="component" value="Unassembled WGS sequence"/>
</dbReference>
<reference evidence="5 6" key="1">
    <citation type="journal article" date="2009" name="Int. J. Syst. Evol. Microbiol.">
        <title>Paenibacillus contaminans sp. nov., isolated from a contaminated laboratory plate.</title>
        <authorList>
            <person name="Chou J.H."/>
            <person name="Lee J.H."/>
            <person name="Lin M.C."/>
            <person name="Chang P.S."/>
            <person name="Arun A.B."/>
            <person name="Young C.C."/>
            <person name="Chen W.M."/>
        </authorList>
    </citation>
    <scope>NUCLEOTIDE SEQUENCE [LARGE SCALE GENOMIC DNA]</scope>
    <source>
        <strain evidence="5 6">CKOBP-6</strain>
    </source>
</reference>
<proteinExistence type="predicted"/>
<dbReference type="InterPro" id="IPR010982">
    <property type="entry name" value="Lambda_DNA-bd_dom_sf"/>
</dbReference>
<gene>
    <name evidence="5" type="ORF">DQG23_34800</name>
</gene>
<dbReference type="InterPro" id="IPR000843">
    <property type="entry name" value="HTH_LacI"/>
</dbReference>
<evidence type="ECO:0000256" key="2">
    <source>
        <dbReference type="ARBA" id="ARBA00023125"/>
    </source>
</evidence>
<evidence type="ECO:0000313" key="5">
    <source>
        <dbReference type="EMBL" id="RAV12500.1"/>
    </source>
</evidence>
<keyword evidence="1" id="KW-0805">Transcription regulation</keyword>
<dbReference type="GO" id="GO:0003700">
    <property type="term" value="F:DNA-binding transcription factor activity"/>
    <property type="evidence" value="ECO:0007669"/>
    <property type="project" value="TreeGrafter"/>
</dbReference>
<dbReference type="Pfam" id="PF13377">
    <property type="entry name" value="Peripla_BP_3"/>
    <property type="match status" value="1"/>
</dbReference>
<keyword evidence="3" id="KW-0804">Transcription</keyword>